<accession>A0ACA9K483</accession>
<proteinExistence type="predicted"/>
<gene>
    <name evidence="1" type="ORF">SCALOS_LOCUS1173</name>
</gene>
<comment type="caution">
    <text evidence="1">The sequence shown here is derived from an EMBL/GenBank/DDBJ whole genome shotgun (WGS) entry which is preliminary data.</text>
</comment>
<keyword evidence="2" id="KW-1185">Reference proteome</keyword>
<dbReference type="Proteomes" id="UP000789860">
    <property type="component" value="Unassembled WGS sequence"/>
</dbReference>
<evidence type="ECO:0000313" key="1">
    <source>
        <dbReference type="EMBL" id="CAG8450745.1"/>
    </source>
</evidence>
<reference evidence="1" key="1">
    <citation type="submission" date="2021-06" db="EMBL/GenBank/DDBJ databases">
        <authorList>
            <person name="Kallberg Y."/>
            <person name="Tangrot J."/>
            <person name="Rosling A."/>
        </authorList>
    </citation>
    <scope>NUCLEOTIDE SEQUENCE</scope>
    <source>
        <strain evidence="1">AU212A</strain>
    </source>
</reference>
<sequence>MVGNILDNYRILRNTTISGLKKEYLKYFGKNNWVYYEAIKQVMQDRSSYEKRKKKKQKVQKEIQNDNIENQNNSDIENPNNSDIENQNNLDIENQNNLNIEKITSEFENVNVIKTNAENITSKQRPKRKRNQPISY</sequence>
<evidence type="ECO:0000313" key="2">
    <source>
        <dbReference type="Proteomes" id="UP000789860"/>
    </source>
</evidence>
<organism evidence="1 2">
    <name type="scientific">Scutellospora calospora</name>
    <dbReference type="NCBI Taxonomy" id="85575"/>
    <lineage>
        <taxon>Eukaryota</taxon>
        <taxon>Fungi</taxon>
        <taxon>Fungi incertae sedis</taxon>
        <taxon>Mucoromycota</taxon>
        <taxon>Glomeromycotina</taxon>
        <taxon>Glomeromycetes</taxon>
        <taxon>Diversisporales</taxon>
        <taxon>Gigasporaceae</taxon>
        <taxon>Scutellospora</taxon>
    </lineage>
</organism>
<name>A0ACA9K483_9GLOM</name>
<protein>
    <submittedName>
        <fullName evidence="1">2204_t:CDS:1</fullName>
    </submittedName>
</protein>
<dbReference type="EMBL" id="CAJVPM010000735">
    <property type="protein sequence ID" value="CAG8450745.1"/>
    <property type="molecule type" value="Genomic_DNA"/>
</dbReference>